<protein>
    <recommendedName>
        <fullName evidence="4">Porin</fullName>
    </recommendedName>
</protein>
<name>A0ABM9NKM0_9GAMM</name>
<reference evidence="2 3" key="1">
    <citation type="submission" date="2024-04" db="EMBL/GenBank/DDBJ databases">
        <authorList>
            <person name="Cremers G."/>
        </authorList>
    </citation>
    <scope>NUCLEOTIDE SEQUENCE [LARGE SCALE GENOMIC DNA]</scope>
    <source>
        <strain evidence="2">MeCH1-AG</strain>
    </source>
</reference>
<organism evidence="2 3">
    <name type="scientific">Candidatus Methylocalor cossyra</name>
    <dbReference type="NCBI Taxonomy" id="3108543"/>
    <lineage>
        <taxon>Bacteria</taxon>
        <taxon>Pseudomonadati</taxon>
        <taxon>Pseudomonadota</taxon>
        <taxon>Gammaproteobacteria</taxon>
        <taxon>Methylococcales</taxon>
        <taxon>Methylococcaceae</taxon>
        <taxon>Candidatus Methylocalor</taxon>
    </lineage>
</organism>
<evidence type="ECO:0000313" key="3">
    <source>
        <dbReference type="Proteomes" id="UP001497493"/>
    </source>
</evidence>
<proteinExistence type="predicted"/>
<gene>
    <name evidence="2" type="ORF">MECH1_V1_2413</name>
</gene>
<dbReference type="Proteomes" id="UP001497493">
    <property type="component" value="Chromosome"/>
</dbReference>
<dbReference type="RefSeq" id="WP_348757713.1">
    <property type="nucleotide sequence ID" value="NZ_OZ026884.1"/>
</dbReference>
<keyword evidence="1" id="KW-0732">Signal</keyword>
<feature type="chain" id="PRO_5046530027" description="Porin" evidence="1">
    <location>
        <begin position="23"/>
        <end position="96"/>
    </location>
</feature>
<evidence type="ECO:0000256" key="1">
    <source>
        <dbReference type="SAM" id="SignalP"/>
    </source>
</evidence>
<keyword evidence="3" id="KW-1185">Reference proteome</keyword>
<evidence type="ECO:0000313" key="2">
    <source>
        <dbReference type="EMBL" id="CAL1241189.1"/>
    </source>
</evidence>
<feature type="signal peptide" evidence="1">
    <location>
        <begin position="1"/>
        <end position="22"/>
    </location>
</feature>
<dbReference type="EMBL" id="OZ026884">
    <property type="protein sequence ID" value="CAL1241189.1"/>
    <property type="molecule type" value="Genomic_DNA"/>
</dbReference>
<sequence>MNVKLRNAVLAGFLATAAGAAAAEPVVMGDKAMDQVTAGSTVDLDLTLAAFGYKNAATAFDASLLSNVVGKVDTEASTVYFVGSGLGLTFKGVASN</sequence>
<evidence type="ECO:0008006" key="4">
    <source>
        <dbReference type="Google" id="ProtNLM"/>
    </source>
</evidence>
<accession>A0ABM9NKM0</accession>